<evidence type="ECO:0000313" key="1">
    <source>
        <dbReference type="EMBL" id="OQD84571.1"/>
    </source>
</evidence>
<proteinExistence type="predicted"/>
<gene>
    <name evidence="1" type="ORF">PENANT_c012G08184</name>
</gene>
<comment type="caution">
    <text evidence="1">The sequence shown here is derived from an EMBL/GenBank/DDBJ whole genome shotgun (WGS) entry which is preliminary data.</text>
</comment>
<dbReference type="OrthoDB" id="429143at2759"/>
<name>A0A1V6Q5Q4_9EURO</name>
<dbReference type="Proteomes" id="UP000191672">
    <property type="component" value="Unassembled WGS sequence"/>
</dbReference>
<evidence type="ECO:0008006" key="3">
    <source>
        <dbReference type="Google" id="ProtNLM"/>
    </source>
</evidence>
<dbReference type="Gene3D" id="3.20.20.60">
    <property type="entry name" value="Phosphoenolpyruvate-binding domains"/>
    <property type="match status" value="1"/>
</dbReference>
<protein>
    <recommendedName>
        <fullName evidence="3">HpcH/HpaI aldolase/citrate lyase domain-containing protein</fullName>
    </recommendedName>
</protein>
<keyword evidence="2" id="KW-1185">Reference proteome</keyword>
<dbReference type="InterPro" id="IPR015813">
    <property type="entry name" value="Pyrv/PenolPyrv_kinase-like_dom"/>
</dbReference>
<dbReference type="InterPro" id="IPR039556">
    <property type="entry name" value="ICL/PEPM"/>
</dbReference>
<sequence length="259" mass="27968">MAEERAHQLRSLHQPGKPVVFANVYDAPTAEVVATLPATEAIATASFAIAAVNGCADDELDLETNLTALRRIIPVALKHDKSITVDLQDGYGDQLEHAIKSIIALGASGCNIEDRDNSTGYLFPLDEAVDRIRRAISAAKDAGVPSFVVNARTDAVMKDHDVDEAILRGRAYLDAGATTVFVWGGPKRGLATAEVVQLCQAFNGRLNVIALLENGLSVRELTEIGVARISIGPALWRHAMDSFRQKAEAYLDHGVEMRR</sequence>
<accession>A0A1V6Q5Q4</accession>
<dbReference type="SUPFAM" id="SSF51621">
    <property type="entry name" value="Phosphoenolpyruvate/pyruvate domain"/>
    <property type="match status" value="1"/>
</dbReference>
<dbReference type="Pfam" id="PF13714">
    <property type="entry name" value="PEP_mutase"/>
    <property type="match status" value="1"/>
</dbReference>
<dbReference type="AlphaFoldDB" id="A0A1V6Q5Q4"/>
<reference evidence="2" key="1">
    <citation type="journal article" date="2017" name="Nat. Microbiol.">
        <title>Global analysis of biosynthetic gene clusters reveals vast potential of secondary metabolite production in Penicillium species.</title>
        <authorList>
            <person name="Nielsen J.C."/>
            <person name="Grijseels S."/>
            <person name="Prigent S."/>
            <person name="Ji B."/>
            <person name="Dainat J."/>
            <person name="Nielsen K.F."/>
            <person name="Frisvad J.C."/>
            <person name="Workman M."/>
            <person name="Nielsen J."/>
        </authorList>
    </citation>
    <scope>NUCLEOTIDE SEQUENCE [LARGE SCALE GENOMIC DNA]</scope>
    <source>
        <strain evidence="2">IBT 31811</strain>
    </source>
</reference>
<dbReference type="EMBL" id="MDYN01000012">
    <property type="protein sequence ID" value="OQD84571.1"/>
    <property type="molecule type" value="Genomic_DNA"/>
</dbReference>
<dbReference type="CDD" id="cd00377">
    <property type="entry name" value="ICL_PEPM"/>
    <property type="match status" value="1"/>
</dbReference>
<organism evidence="1 2">
    <name type="scientific">Penicillium antarcticum</name>
    <dbReference type="NCBI Taxonomy" id="416450"/>
    <lineage>
        <taxon>Eukaryota</taxon>
        <taxon>Fungi</taxon>
        <taxon>Dikarya</taxon>
        <taxon>Ascomycota</taxon>
        <taxon>Pezizomycotina</taxon>
        <taxon>Eurotiomycetes</taxon>
        <taxon>Eurotiomycetidae</taxon>
        <taxon>Eurotiales</taxon>
        <taxon>Aspergillaceae</taxon>
        <taxon>Penicillium</taxon>
    </lineage>
</organism>
<dbReference type="PANTHER" id="PTHR42905">
    <property type="entry name" value="PHOSPHOENOLPYRUVATE CARBOXYLASE"/>
    <property type="match status" value="1"/>
</dbReference>
<dbReference type="InterPro" id="IPR040442">
    <property type="entry name" value="Pyrv_kinase-like_dom_sf"/>
</dbReference>
<dbReference type="PANTHER" id="PTHR42905:SF16">
    <property type="entry name" value="CARBOXYPHOSPHONOENOLPYRUVATE PHOSPHONOMUTASE-LIKE PROTEIN (AFU_ORTHOLOGUE AFUA_5G07230)"/>
    <property type="match status" value="1"/>
</dbReference>
<dbReference type="GO" id="GO:0003824">
    <property type="term" value="F:catalytic activity"/>
    <property type="evidence" value="ECO:0007669"/>
    <property type="project" value="InterPro"/>
</dbReference>
<evidence type="ECO:0000313" key="2">
    <source>
        <dbReference type="Proteomes" id="UP000191672"/>
    </source>
</evidence>